<organism evidence="1 2">
    <name type="scientific">Lunatimonas lonarensis</name>
    <dbReference type="NCBI Taxonomy" id="1232681"/>
    <lineage>
        <taxon>Bacteria</taxon>
        <taxon>Pseudomonadati</taxon>
        <taxon>Bacteroidota</taxon>
        <taxon>Cytophagia</taxon>
        <taxon>Cytophagales</taxon>
        <taxon>Cyclobacteriaceae</taxon>
    </lineage>
</organism>
<dbReference type="EMBL" id="AQHR01000104">
    <property type="protein sequence ID" value="EON75496.1"/>
    <property type="molecule type" value="Genomic_DNA"/>
</dbReference>
<evidence type="ECO:0000313" key="1">
    <source>
        <dbReference type="EMBL" id="EON75496.1"/>
    </source>
</evidence>
<proteinExistence type="predicted"/>
<accession>R7ZN18</accession>
<comment type="caution">
    <text evidence="1">The sequence shown here is derived from an EMBL/GenBank/DDBJ whole genome shotgun (WGS) entry which is preliminary data.</text>
</comment>
<dbReference type="STRING" id="1232681.ADIS_3899"/>
<sequence length="44" mass="4891">MKVQLKFLFFEVQLMAYLKIQITINQMAGHSSAVSLATSFLAGN</sequence>
<dbReference type="AlphaFoldDB" id="R7ZN18"/>
<evidence type="ECO:0000313" key="2">
    <source>
        <dbReference type="Proteomes" id="UP000013909"/>
    </source>
</evidence>
<dbReference type="Proteomes" id="UP000013909">
    <property type="component" value="Unassembled WGS sequence"/>
</dbReference>
<protein>
    <submittedName>
        <fullName evidence="1">Uncharacterized protein</fullName>
    </submittedName>
</protein>
<gene>
    <name evidence="1" type="ORF">ADIS_3899</name>
</gene>
<keyword evidence="2" id="KW-1185">Reference proteome</keyword>
<reference evidence="1 2" key="1">
    <citation type="submission" date="2013-02" db="EMBL/GenBank/DDBJ databases">
        <title>A novel strain isolated from Lonar lake, Maharashtra, India.</title>
        <authorList>
            <person name="Singh A."/>
        </authorList>
    </citation>
    <scope>NUCLEOTIDE SEQUENCE [LARGE SCALE GENOMIC DNA]</scope>
    <source>
        <strain evidence="1 2">AK24</strain>
    </source>
</reference>
<name>R7ZN18_9BACT</name>